<evidence type="ECO:0000313" key="1">
    <source>
        <dbReference type="EMBL" id="DAD72804.1"/>
    </source>
</evidence>
<protein>
    <submittedName>
        <fullName evidence="1">Uncharacterized protein</fullName>
    </submittedName>
</protein>
<name>A0A8S5LS03_9CAUD</name>
<sequence length="63" mass="7419">MSEVTYPRFVEIDRNGIFQKVFETSNGNEEFCTPTGRELQEGPDMMDHWIEYEDSNGDLHYGR</sequence>
<reference evidence="1" key="1">
    <citation type="journal article" date="2021" name="Proc. Natl. Acad. Sci. U.S.A.">
        <title>A Catalog of Tens of Thousands of Viruses from Human Metagenomes Reveals Hidden Associations with Chronic Diseases.</title>
        <authorList>
            <person name="Tisza M.J."/>
            <person name="Buck C.B."/>
        </authorList>
    </citation>
    <scope>NUCLEOTIDE SEQUENCE</scope>
    <source>
        <strain evidence="1">CtYBm1</strain>
    </source>
</reference>
<dbReference type="EMBL" id="BK014726">
    <property type="protein sequence ID" value="DAD72804.1"/>
    <property type="molecule type" value="Genomic_DNA"/>
</dbReference>
<organism evidence="1">
    <name type="scientific">Siphoviridae sp. ctYBm1</name>
    <dbReference type="NCBI Taxonomy" id="2826374"/>
    <lineage>
        <taxon>Viruses</taxon>
        <taxon>Duplodnaviria</taxon>
        <taxon>Heunggongvirae</taxon>
        <taxon>Uroviricota</taxon>
        <taxon>Caudoviricetes</taxon>
    </lineage>
</organism>
<proteinExistence type="predicted"/>
<accession>A0A8S5LS03</accession>